<evidence type="ECO:0000313" key="2">
    <source>
        <dbReference type="EMBL" id="AXC10401.1"/>
    </source>
</evidence>
<dbReference type="Proteomes" id="UP000253606">
    <property type="component" value="Chromosome"/>
</dbReference>
<dbReference type="KEGG" id="abas:ACPOL_1050"/>
<dbReference type="Pfam" id="PF09348">
    <property type="entry name" value="DUF1990"/>
    <property type="match status" value="1"/>
</dbReference>
<dbReference type="PANTHER" id="PTHR34202:SF1">
    <property type="entry name" value="UPF0548 PROTEIN"/>
    <property type="match status" value="1"/>
</dbReference>
<dbReference type="PANTHER" id="PTHR34202">
    <property type="entry name" value="UPF0548 PROTEIN"/>
    <property type="match status" value="1"/>
</dbReference>
<dbReference type="PIRSF" id="PIRSF010260">
    <property type="entry name" value="UCP010260"/>
    <property type="match status" value="1"/>
</dbReference>
<dbReference type="InterPro" id="IPR018960">
    <property type="entry name" value="DUF1990"/>
</dbReference>
<evidence type="ECO:0000259" key="1">
    <source>
        <dbReference type="Pfam" id="PF09348"/>
    </source>
</evidence>
<dbReference type="InterPro" id="IPR014457">
    <property type="entry name" value="UCP010260"/>
</dbReference>
<evidence type="ECO:0000313" key="3">
    <source>
        <dbReference type="Proteomes" id="UP000253606"/>
    </source>
</evidence>
<dbReference type="AlphaFoldDB" id="A0A2Z5FU86"/>
<feature type="domain" description="DUF1990" evidence="1">
    <location>
        <begin position="25"/>
        <end position="182"/>
    </location>
</feature>
<keyword evidence="3" id="KW-1185">Reference proteome</keyword>
<protein>
    <recommendedName>
        <fullName evidence="1">DUF1990 domain-containing protein</fullName>
    </recommendedName>
</protein>
<sequence length="195" mass="22283">MFSIRRPDQNTIQHFLDGRVNDRYSYSEVGASRSGAPAGYNVDHNRVMLGRGEGVFEQTKVAIGGWKMFQIGWVELIHPGRPVEVGMNVGILARTMGLYSLSSSRVAYLLDEQQPVRRWGFGYGTLTAHVERGEERFSVEWLADNTVWYDLFAFSQPRHPLARLGYPASRFYQQRFATDSMRVMKMALSRTNNLP</sequence>
<dbReference type="RefSeq" id="WP_161557212.1">
    <property type="nucleotide sequence ID" value="NZ_CP030840.1"/>
</dbReference>
<proteinExistence type="predicted"/>
<name>A0A2Z5FU86_9BACT</name>
<organism evidence="2 3">
    <name type="scientific">Acidisarcina polymorpha</name>
    <dbReference type="NCBI Taxonomy" id="2211140"/>
    <lineage>
        <taxon>Bacteria</taxon>
        <taxon>Pseudomonadati</taxon>
        <taxon>Acidobacteriota</taxon>
        <taxon>Terriglobia</taxon>
        <taxon>Terriglobales</taxon>
        <taxon>Acidobacteriaceae</taxon>
        <taxon>Acidisarcina</taxon>
    </lineage>
</organism>
<gene>
    <name evidence="2" type="ORF">ACPOL_1050</name>
</gene>
<reference evidence="2 3" key="1">
    <citation type="journal article" date="2018" name="Front. Microbiol.">
        <title>Hydrolytic Capabilities as a Key to Environmental Success: Chitinolytic and Cellulolytic Acidobacteria From Acidic Sub-arctic Soils and Boreal Peatlands.</title>
        <authorList>
            <person name="Belova S.E."/>
            <person name="Ravin N.V."/>
            <person name="Pankratov T.A."/>
            <person name="Rakitin A.L."/>
            <person name="Ivanova A.A."/>
            <person name="Beletsky A.V."/>
            <person name="Mardanov A.V."/>
            <person name="Sinninghe Damste J.S."/>
            <person name="Dedysh S.N."/>
        </authorList>
    </citation>
    <scope>NUCLEOTIDE SEQUENCE [LARGE SCALE GENOMIC DNA]</scope>
    <source>
        <strain evidence="2 3">SBC82</strain>
    </source>
</reference>
<dbReference type="EMBL" id="CP030840">
    <property type="protein sequence ID" value="AXC10401.1"/>
    <property type="molecule type" value="Genomic_DNA"/>
</dbReference>
<accession>A0A2Z5FU86</accession>